<reference evidence="5" key="1">
    <citation type="journal article" date="2014" name="Int. J. Syst. Evol. Microbiol.">
        <title>Complete genome sequence of Corynebacterium casei LMG S-19264T (=DSM 44701T), isolated from a smear-ripened cheese.</title>
        <authorList>
            <consortium name="US DOE Joint Genome Institute (JGI-PGF)"/>
            <person name="Walter F."/>
            <person name="Albersmeier A."/>
            <person name="Kalinowski J."/>
            <person name="Ruckert C."/>
        </authorList>
    </citation>
    <scope>NUCLEOTIDE SEQUENCE</scope>
    <source>
        <strain evidence="5">JCM 4633</strain>
    </source>
</reference>
<protein>
    <submittedName>
        <fullName evidence="5">Flavin monoamine oxidase</fullName>
    </submittedName>
</protein>
<evidence type="ECO:0000256" key="2">
    <source>
        <dbReference type="ARBA" id="ARBA00023002"/>
    </source>
</evidence>
<accession>A0A918TMT8</accession>
<dbReference type="Proteomes" id="UP000646244">
    <property type="component" value="Unassembled WGS sequence"/>
</dbReference>
<dbReference type="InterPro" id="IPR036188">
    <property type="entry name" value="FAD/NAD-bd_sf"/>
</dbReference>
<feature type="binding site" evidence="3">
    <location>
        <position position="31"/>
    </location>
    <ligand>
        <name>FAD</name>
        <dbReference type="ChEBI" id="CHEBI:57692"/>
    </ligand>
</feature>
<organism evidence="5 6">
    <name type="scientific">Streptomyces cinnamoneus</name>
    <name type="common">Streptoverticillium cinnamoneum</name>
    <dbReference type="NCBI Taxonomy" id="53446"/>
    <lineage>
        <taxon>Bacteria</taxon>
        <taxon>Bacillati</taxon>
        <taxon>Actinomycetota</taxon>
        <taxon>Actinomycetes</taxon>
        <taxon>Kitasatosporales</taxon>
        <taxon>Streptomycetaceae</taxon>
        <taxon>Streptomyces</taxon>
        <taxon>Streptomyces cinnamoneus group</taxon>
    </lineage>
</organism>
<dbReference type="Gene3D" id="1.20.1440.240">
    <property type="match status" value="1"/>
</dbReference>
<dbReference type="InterPro" id="IPR002937">
    <property type="entry name" value="Amino_oxidase"/>
</dbReference>
<dbReference type="GO" id="GO:0009063">
    <property type="term" value="P:amino acid catabolic process"/>
    <property type="evidence" value="ECO:0007669"/>
    <property type="project" value="TreeGrafter"/>
</dbReference>
<dbReference type="PRINTS" id="PR00757">
    <property type="entry name" value="AMINEOXDASEF"/>
</dbReference>
<dbReference type="SUPFAM" id="SSF54373">
    <property type="entry name" value="FAD-linked reductases, C-terminal domain"/>
    <property type="match status" value="1"/>
</dbReference>
<proteinExistence type="predicted"/>
<feature type="domain" description="Amine oxidase" evidence="4">
    <location>
        <begin position="30"/>
        <end position="487"/>
    </location>
</feature>
<sequence>MSGNSRVWHVHALDRFEQGSRQVTVIGAGISGLVTAYELERLGYRVEVLEGNTRIGGRIHTHRFGNNPGAPSVELGAMRIPTHHRHTLEYIRRMGLGNKLRAFSTLMSEENAFLHTAEGFIRIRDAAGPLRENFRRDLERHLPGHRHDHGTVVFGAWLTAIVDAIAPPDLREALREDLRRQLLDMVARIDLTEHLRGAARDRVDLHSLFSAHPGLRAGCSSRLGSFLDDILAETSPELLRLDGGMDQLTHRLAGLLHTPVALGHRVTGIDVRGDHVLVHVRAGGRTVVKRSDFVVCTVPFPLVRRMRLTGVDEDKLAALRDVVYCPATKVAVHCREAFWREGGIRGGASFTGGRIRQTYYPPADGAPGRGAALLASYTIGDEAARLGRMSARRRHRIVLEELSAVHPELMSPGMVLDVVSVAWGDHHPWAGGGCTTRWGKNAAECEVERTRSARPAGRLFFAGEHCSTAPAWIEGAIESALAAVKDVERYEPAHRRAGRPDPAGAL</sequence>
<evidence type="ECO:0000313" key="6">
    <source>
        <dbReference type="Proteomes" id="UP000646244"/>
    </source>
</evidence>
<dbReference type="AlphaFoldDB" id="A0A918TMT8"/>
<gene>
    <name evidence="5" type="ORF">GCM10010507_34730</name>
</gene>
<evidence type="ECO:0000256" key="1">
    <source>
        <dbReference type="ARBA" id="ARBA00001974"/>
    </source>
</evidence>
<evidence type="ECO:0000313" key="5">
    <source>
        <dbReference type="EMBL" id="GHC55330.1"/>
    </source>
</evidence>
<feature type="binding site" evidence="3">
    <location>
        <position position="464"/>
    </location>
    <ligand>
        <name>FAD</name>
        <dbReference type="ChEBI" id="CHEBI:57692"/>
    </ligand>
</feature>
<dbReference type="SUPFAM" id="SSF51905">
    <property type="entry name" value="FAD/NAD(P)-binding domain"/>
    <property type="match status" value="1"/>
</dbReference>
<feature type="binding site" evidence="3">
    <location>
        <position position="266"/>
    </location>
    <ligand>
        <name>FAD</name>
        <dbReference type="ChEBI" id="CHEBI:57692"/>
    </ligand>
</feature>
<dbReference type="Gene3D" id="3.50.50.60">
    <property type="entry name" value="FAD/NAD(P)-binding domain"/>
    <property type="match status" value="1"/>
</dbReference>
<comment type="caution">
    <text evidence="5">The sequence shown here is derived from an EMBL/GenBank/DDBJ whole genome shotgun (WGS) entry which is preliminary data.</text>
</comment>
<dbReference type="RefSeq" id="WP_190110710.1">
    <property type="nucleotide sequence ID" value="NZ_BMVB01000010.1"/>
</dbReference>
<name>A0A918TMT8_STRCJ</name>
<keyword evidence="2" id="KW-0560">Oxidoreductase</keyword>
<reference evidence="5" key="2">
    <citation type="submission" date="2020-09" db="EMBL/GenBank/DDBJ databases">
        <authorList>
            <person name="Sun Q."/>
            <person name="Ohkuma M."/>
        </authorList>
    </citation>
    <scope>NUCLEOTIDE SEQUENCE</scope>
    <source>
        <strain evidence="5">JCM 4633</strain>
    </source>
</reference>
<dbReference type="InterPro" id="IPR050281">
    <property type="entry name" value="Flavin_monoamine_oxidase"/>
</dbReference>
<dbReference type="Pfam" id="PF01593">
    <property type="entry name" value="Amino_oxidase"/>
    <property type="match status" value="1"/>
</dbReference>
<feature type="binding site" evidence="3">
    <location>
        <begin position="76"/>
        <end position="79"/>
    </location>
    <ligand>
        <name>FAD</name>
        <dbReference type="ChEBI" id="CHEBI:57692"/>
    </ligand>
</feature>
<comment type="cofactor">
    <cofactor evidence="1">
        <name>FAD</name>
        <dbReference type="ChEBI" id="CHEBI:57692"/>
    </cofactor>
</comment>
<dbReference type="PANTHER" id="PTHR10742:SF342">
    <property type="entry name" value="AMINE OXIDASE"/>
    <property type="match status" value="1"/>
</dbReference>
<evidence type="ECO:0000256" key="3">
    <source>
        <dbReference type="PIRSR" id="PIRSR601613-1"/>
    </source>
</evidence>
<dbReference type="InterPro" id="IPR001613">
    <property type="entry name" value="Flavin_amine_oxidase"/>
</dbReference>
<dbReference type="EMBL" id="BMVB01000010">
    <property type="protein sequence ID" value="GHC55330.1"/>
    <property type="molecule type" value="Genomic_DNA"/>
</dbReference>
<dbReference type="Gene3D" id="3.90.660.10">
    <property type="match status" value="1"/>
</dbReference>
<dbReference type="GO" id="GO:0001716">
    <property type="term" value="F:L-amino-acid oxidase activity"/>
    <property type="evidence" value="ECO:0007669"/>
    <property type="project" value="TreeGrafter"/>
</dbReference>
<evidence type="ECO:0000259" key="4">
    <source>
        <dbReference type="Pfam" id="PF01593"/>
    </source>
</evidence>
<dbReference type="PANTHER" id="PTHR10742">
    <property type="entry name" value="FLAVIN MONOAMINE OXIDASE"/>
    <property type="match status" value="1"/>
</dbReference>
<feature type="binding site" evidence="3">
    <location>
        <position position="79"/>
    </location>
    <ligand>
        <name>substrate</name>
    </ligand>
</feature>